<dbReference type="Proteomes" id="UP000469346">
    <property type="component" value="Unassembled WGS sequence"/>
</dbReference>
<dbReference type="InterPro" id="IPR002201">
    <property type="entry name" value="Glyco_trans_9"/>
</dbReference>
<organism evidence="3 4">
    <name type="scientific">Dissulfurirhabdus thermomarina</name>
    <dbReference type="NCBI Taxonomy" id="1765737"/>
    <lineage>
        <taxon>Bacteria</taxon>
        <taxon>Deltaproteobacteria</taxon>
        <taxon>Dissulfurirhabdaceae</taxon>
        <taxon>Dissulfurirhabdus</taxon>
    </lineage>
</organism>
<evidence type="ECO:0000256" key="1">
    <source>
        <dbReference type="ARBA" id="ARBA00022676"/>
    </source>
</evidence>
<dbReference type="GO" id="GO:0009244">
    <property type="term" value="P:lipopolysaccharide core region biosynthetic process"/>
    <property type="evidence" value="ECO:0007669"/>
    <property type="project" value="TreeGrafter"/>
</dbReference>
<protein>
    <submittedName>
        <fullName evidence="3">Glycosyltransferase family 9 protein</fullName>
    </submittedName>
</protein>
<dbReference type="AlphaFoldDB" id="A0A6N9TNH3"/>
<name>A0A6N9TNH3_DISTH</name>
<dbReference type="GO" id="GO:0008713">
    <property type="term" value="F:ADP-heptose-lipopolysaccharide heptosyltransferase activity"/>
    <property type="evidence" value="ECO:0007669"/>
    <property type="project" value="TreeGrafter"/>
</dbReference>
<accession>A0A6N9TNH3</accession>
<dbReference type="SUPFAM" id="SSF53756">
    <property type="entry name" value="UDP-Glycosyltransferase/glycogen phosphorylase"/>
    <property type="match status" value="1"/>
</dbReference>
<evidence type="ECO:0000313" key="4">
    <source>
        <dbReference type="Proteomes" id="UP000469346"/>
    </source>
</evidence>
<proteinExistence type="predicted"/>
<dbReference type="EMBL" id="JAAGRR010000011">
    <property type="protein sequence ID" value="NDY41633.1"/>
    <property type="molecule type" value="Genomic_DNA"/>
</dbReference>
<dbReference type="CDD" id="cd03789">
    <property type="entry name" value="GT9_LPS_heptosyltransferase"/>
    <property type="match status" value="1"/>
</dbReference>
<keyword evidence="2 3" id="KW-0808">Transferase</keyword>
<gene>
    <name evidence="3" type="ORF">G3N55_02040</name>
</gene>
<dbReference type="RefSeq" id="WP_163297787.1">
    <property type="nucleotide sequence ID" value="NZ_JAAGRR010000011.1"/>
</dbReference>
<dbReference type="Pfam" id="PF01075">
    <property type="entry name" value="Glyco_transf_9"/>
    <property type="match status" value="1"/>
</dbReference>
<keyword evidence="1" id="KW-0328">Glycosyltransferase</keyword>
<evidence type="ECO:0000313" key="3">
    <source>
        <dbReference type="EMBL" id="NDY41633.1"/>
    </source>
</evidence>
<keyword evidence="4" id="KW-1185">Reference proteome</keyword>
<dbReference type="InterPro" id="IPR051199">
    <property type="entry name" value="LPS_LOS_Heptosyltrfase"/>
</dbReference>
<comment type="caution">
    <text evidence="3">The sequence shown here is derived from an EMBL/GenBank/DDBJ whole genome shotgun (WGS) entry which is preliminary data.</text>
</comment>
<dbReference type="PANTHER" id="PTHR30160">
    <property type="entry name" value="TETRAACYLDISACCHARIDE 4'-KINASE-RELATED"/>
    <property type="match status" value="1"/>
</dbReference>
<dbReference type="PANTHER" id="PTHR30160:SF1">
    <property type="entry name" value="LIPOPOLYSACCHARIDE 1,2-N-ACETYLGLUCOSAMINETRANSFERASE-RELATED"/>
    <property type="match status" value="1"/>
</dbReference>
<sequence>MRILIVKLSALGDVVQALPVLAALRRAFPAAAVDWVVGEAAAGLLDGHPMLDRVIVYPRRRWGGAVRRPGRWPGLAGELRAFLRRLRAARYDVVLELQGLLKSGLVAAATRSPRKVGFAGGREGSSLFLTERLPPYDPDEHAVLRYLRLARHLGAPGGPPEFPLNAGPAAEREALDLLAAGGYHSPRHLVLVPGTVWPTKRWTPSGFARVAEFAARERGLLPVVVGGAGDRGLARAIRDEARVDVADLTGRTTLPQLAALFRRARAVVSTDTGPMHLAAAAGAPVVALFGPTAPWRTGPFGEGHVVVRRGLACSPCFRRRCADPRCMEEIGAAEVCAAVDRVLAAGAAAPGEGGIR</sequence>
<reference evidence="3 4" key="1">
    <citation type="submission" date="2020-02" db="EMBL/GenBank/DDBJ databases">
        <title>Comparative genomics of sulfur disproportionating microorganisms.</title>
        <authorList>
            <person name="Ward L.M."/>
            <person name="Bertran E."/>
            <person name="Johnston D.T."/>
        </authorList>
    </citation>
    <scope>NUCLEOTIDE SEQUENCE [LARGE SCALE GENOMIC DNA]</scope>
    <source>
        <strain evidence="3 4">DSM 100025</strain>
    </source>
</reference>
<evidence type="ECO:0000256" key="2">
    <source>
        <dbReference type="ARBA" id="ARBA00022679"/>
    </source>
</evidence>
<dbReference type="GO" id="GO:0005829">
    <property type="term" value="C:cytosol"/>
    <property type="evidence" value="ECO:0007669"/>
    <property type="project" value="TreeGrafter"/>
</dbReference>
<dbReference type="Gene3D" id="3.40.50.2000">
    <property type="entry name" value="Glycogen Phosphorylase B"/>
    <property type="match status" value="2"/>
</dbReference>